<dbReference type="EMBL" id="MWPR01000075">
    <property type="protein sequence ID" value="ORJ47484.1"/>
    <property type="molecule type" value="Genomic_DNA"/>
</dbReference>
<protein>
    <submittedName>
        <fullName evidence="2">Excisionase</fullName>
    </submittedName>
</protein>
<proteinExistence type="predicted"/>
<gene>
    <name evidence="2" type="ORF">B2M27_25735</name>
</gene>
<keyword evidence="3" id="KW-1185">Reference proteome</keyword>
<evidence type="ECO:0000313" key="2">
    <source>
        <dbReference type="EMBL" id="ORJ47484.1"/>
    </source>
</evidence>
<reference evidence="2 3" key="1">
    <citation type="submission" date="2017-02" db="EMBL/GenBank/DDBJ databases">
        <title>Draft genome sequence of a Kluyvera intermedia isolate from a patient with a pancreatic abscess.</title>
        <authorList>
            <person name="Thele R."/>
        </authorList>
    </citation>
    <scope>NUCLEOTIDE SEQUENCE [LARGE SCALE GENOMIC DNA]</scope>
    <source>
        <strain evidence="2 3">FOSA7093</strain>
    </source>
</reference>
<comment type="caution">
    <text evidence="2">The sequence shown here is derived from an EMBL/GenBank/DDBJ whole genome shotgun (WGS) entry which is preliminary data.</text>
</comment>
<sequence length="63" mass="7374">MKAILLTSDLTERYQITRKTLWSWQNAETMPKGFSTPFPSPDFPGNPNRWKSSSVREWEGRSK</sequence>
<dbReference type="Proteomes" id="UP000192521">
    <property type="component" value="Unassembled WGS sequence"/>
</dbReference>
<accession>A0ABX3U8A4</accession>
<feature type="compositionally biased region" description="Basic and acidic residues" evidence="1">
    <location>
        <begin position="54"/>
        <end position="63"/>
    </location>
</feature>
<name>A0ABX3U8A4_KLUIN</name>
<evidence type="ECO:0000313" key="3">
    <source>
        <dbReference type="Proteomes" id="UP000192521"/>
    </source>
</evidence>
<evidence type="ECO:0000256" key="1">
    <source>
        <dbReference type="SAM" id="MobiDB-lite"/>
    </source>
</evidence>
<feature type="region of interest" description="Disordered" evidence="1">
    <location>
        <begin position="33"/>
        <end position="63"/>
    </location>
</feature>
<organism evidence="2 3">
    <name type="scientific">Kluyvera intermedia</name>
    <name type="common">Enterobacter intermedius</name>
    <dbReference type="NCBI Taxonomy" id="61648"/>
    <lineage>
        <taxon>Bacteria</taxon>
        <taxon>Pseudomonadati</taxon>
        <taxon>Pseudomonadota</taxon>
        <taxon>Gammaproteobacteria</taxon>
        <taxon>Enterobacterales</taxon>
        <taxon>Enterobacteriaceae</taxon>
        <taxon>Kluyvera</taxon>
    </lineage>
</organism>